<feature type="transmembrane region" description="Helical" evidence="8">
    <location>
        <begin position="88"/>
        <end position="106"/>
    </location>
</feature>
<feature type="transmembrane region" description="Helical" evidence="8">
    <location>
        <begin position="112"/>
        <end position="131"/>
    </location>
</feature>
<evidence type="ECO:0000256" key="4">
    <source>
        <dbReference type="ARBA" id="ARBA00022475"/>
    </source>
</evidence>
<keyword evidence="4" id="KW-1003">Cell membrane</keyword>
<evidence type="ECO:0000313" key="9">
    <source>
        <dbReference type="EMBL" id="RAP73875.1"/>
    </source>
</evidence>
<evidence type="ECO:0000256" key="1">
    <source>
        <dbReference type="ARBA" id="ARBA00004651"/>
    </source>
</evidence>
<dbReference type="Pfam" id="PF01032">
    <property type="entry name" value="FecCD"/>
    <property type="match status" value="1"/>
</dbReference>
<sequence length="331" mass="35534">MNKNAISLLAAFLLMIILSVVSIRVGAVSVPFKEIWLTLQTQPNKSFFIVHELRMPRVAVAILAGIGLSVGGVILQSVLRNPLASPDVIGLTKGAGFLAAAVLFLFPASPSYWLPLAALAGAFLAFALLLLLTRRLTLPPATLALVGIAIGAAFGAGTQYLIVKHPRDISLALLWLAGSLWGRNWHDVWTLLPWIVILLPAAWLSFSKLNVLQFNDMTGASLGLNIFRERFLLILLAVALAGICVSAVGAIGFVGLLAPHIARSLAGPRHQRLIPLAALIGADLMLLGDFLGRIIIAPREVPAGIMTAVIGAPYFVYLLRRERRMRSTKQA</sequence>
<reference evidence="9 10" key="1">
    <citation type="submission" date="2018-06" db="EMBL/GenBank/DDBJ databases">
        <title>Paenibacillus montanisoli sp. nov., isolated from mountain area soil.</title>
        <authorList>
            <person name="Wu M."/>
        </authorList>
    </citation>
    <scope>NUCLEOTIDE SEQUENCE [LARGE SCALE GENOMIC DNA]</scope>
    <source>
        <strain evidence="9 10">RA17</strain>
    </source>
</reference>
<protein>
    <submittedName>
        <fullName evidence="9">Iron-dicitrate transporter subunit FecD</fullName>
    </submittedName>
</protein>
<evidence type="ECO:0000256" key="6">
    <source>
        <dbReference type="ARBA" id="ARBA00022989"/>
    </source>
</evidence>
<feature type="transmembrane region" description="Helical" evidence="8">
    <location>
        <begin position="192"/>
        <end position="211"/>
    </location>
</feature>
<keyword evidence="3" id="KW-0813">Transport</keyword>
<gene>
    <name evidence="9" type="primary">fecD</name>
    <name evidence="9" type="ORF">DL346_25615</name>
</gene>
<evidence type="ECO:0000256" key="3">
    <source>
        <dbReference type="ARBA" id="ARBA00022448"/>
    </source>
</evidence>
<dbReference type="EMBL" id="QLUW01000006">
    <property type="protein sequence ID" value="RAP73875.1"/>
    <property type="molecule type" value="Genomic_DNA"/>
</dbReference>
<dbReference type="GO" id="GO:0005886">
    <property type="term" value="C:plasma membrane"/>
    <property type="evidence" value="ECO:0007669"/>
    <property type="project" value="UniProtKB-SubCell"/>
</dbReference>
<keyword evidence="6 8" id="KW-1133">Transmembrane helix</keyword>
<dbReference type="CDD" id="cd06550">
    <property type="entry name" value="TM_ABC_iron-siderophores_like"/>
    <property type="match status" value="1"/>
</dbReference>
<dbReference type="OrthoDB" id="9811721at2"/>
<evidence type="ECO:0000256" key="5">
    <source>
        <dbReference type="ARBA" id="ARBA00022692"/>
    </source>
</evidence>
<feature type="transmembrane region" description="Helical" evidence="8">
    <location>
        <begin position="58"/>
        <end position="76"/>
    </location>
</feature>
<evidence type="ECO:0000256" key="2">
    <source>
        <dbReference type="ARBA" id="ARBA00007935"/>
    </source>
</evidence>
<dbReference type="InterPro" id="IPR037294">
    <property type="entry name" value="ABC_BtuC-like"/>
</dbReference>
<name>A0A328TZ50_9BACL</name>
<keyword evidence="5 8" id="KW-0812">Transmembrane</keyword>
<accession>A0A328TZ50</accession>
<comment type="subcellular location">
    <subcellularLocation>
        <location evidence="1">Cell membrane</location>
        <topology evidence="1">Multi-pass membrane protein</topology>
    </subcellularLocation>
</comment>
<comment type="caution">
    <text evidence="9">The sequence shown here is derived from an EMBL/GenBank/DDBJ whole genome shotgun (WGS) entry which is preliminary data.</text>
</comment>
<dbReference type="GO" id="GO:0022857">
    <property type="term" value="F:transmembrane transporter activity"/>
    <property type="evidence" value="ECO:0007669"/>
    <property type="project" value="InterPro"/>
</dbReference>
<dbReference type="InterPro" id="IPR000522">
    <property type="entry name" value="ABC_transptr_permease_BtuC"/>
</dbReference>
<keyword evidence="7 8" id="KW-0472">Membrane</keyword>
<evidence type="ECO:0000256" key="8">
    <source>
        <dbReference type="SAM" id="Phobius"/>
    </source>
</evidence>
<evidence type="ECO:0000256" key="7">
    <source>
        <dbReference type="ARBA" id="ARBA00023136"/>
    </source>
</evidence>
<comment type="similarity">
    <text evidence="2">Belongs to the binding-protein-dependent transport system permease family. FecCD subfamily.</text>
</comment>
<dbReference type="PANTHER" id="PTHR30472">
    <property type="entry name" value="FERRIC ENTEROBACTIN TRANSPORT SYSTEM PERMEASE PROTEIN"/>
    <property type="match status" value="1"/>
</dbReference>
<dbReference type="SUPFAM" id="SSF81345">
    <property type="entry name" value="ABC transporter involved in vitamin B12 uptake, BtuC"/>
    <property type="match status" value="1"/>
</dbReference>
<keyword evidence="10" id="KW-1185">Reference proteome</keyword>
<dbReference type="Proteomes" id="UP000249260">
    <property type="component" value="Unassembled WGS sequence"/>
</dbReference>
<feature type="transmembrane region" description="Helical" evidence="8">
    <location>
        <begin position="143"/>
        <end position="163"/>
    </location>
</feature>
<dbReference type="GO" id="GO:0033214">
    <property type="term" value="P:siderophore-iron import into cell"/>
    <property type="evidence" value="ECO:0007669"/>
    <property type="project" value="TreeGrafter"/>
</dbReference>
<evidence type="ECO:0000313" key="10">
    <source>
        <dbReference type="Proteomes" id="UP000249260"/>
    </source>
</evidence>
<feature type="transmembrane region" description="Helical" evidence="8">
    <location>
        <begin position="231"/>
        <end position="261"/>
    </location>
</feature>
<proteinExistence type="inferred from homology"/>
<organism evidence="9 10">
    <name type="scientific">Paenibacillus montanisoli</name>
    <dbReference type="NCBI Taxonomy" id="2081970"/>
    <lineage>
        <taxon>Bacteria</taxon>
        <taxon>Bacillati</taxon>
        <taxon>Bacillota</taxon>
        <taxon>Bacilli</taxon>
        <taxon>Bacillales</taxon>
        <taxon>Paenibacillaceae</taxon>
        <taxon>Paenibacillus</taxon>
    </lineage>
</organism>
<dbReference type="RefSeq" id="WP_112885459.1">
    <property type="nucleotide sequence ID" value="NZ_QLUW01000006.1"/>
</dbReference>
<dbReference type="AlphaFoldDB" id="A0A328TZ50"/>
<dbReference type="Gene3D" id="1.10.3470.10">
    <property type="entry name" value="ABC transporter involved in vitamin B12 uptake, BtuC"/>
    <property type="match status" value="1"/>
</dbReference>
<dbReference type="PANTHER" id="PTHR30472:SF37">
    <property type="entry name" value="FE(3+) DICITRATE TRANSPORT SYSTEM PERMEASE PROTEIN FECD-RELATED"/>
    <property type="match status" value="1"/>
</dbReference>
<feature type="transmembrane region" description="Helical" evidence="8">
    <location>
        <begin position="301"/>
        <end position="319"/>
    </location>
</feature>
<dbReference type="FunFam" id="1.10.3470.10:FF:000001">
    <property type="entry name" value="Vitamin B12 ABC transporter permease BtuC"/>
    <property type="match status" value="1"/>
</dbReference>